<reference evidence="2 5" key="1">
    <citation type="journal article" date="2011" name="Nature">
        <title>The Medicago genome provides insight into the evolution of rhizobial symbioses.</title>
        <authorList>
            <person name="Young N.D."/>
            <person name="Debelle F."/>
            <person name="Oldroyd G.E."/>
            <person name="Geurts R."/>
            <person name="Cannon S.B."/>
            <person name="Udvardi M.K."/>
            <person name="Benedito V.A."/>
            <person name="Mayer K.F."/>
            <person name="Gouzy J."/>
            <person name="Schoof H."/>
            <person name="Van de Peer Y."/>
            <person name="Proost S."/>
            <person name="Cook D.R."/>
            <person name="Meyers B.C."/>
            <person name="Spannagl M."/>
            <person name="Cheung F."/>
            <person name="De Mita S."/>
            <person name="Krishnakumar V."/>
            <person name="Gundlach H."/>
            <person name="Zhou S."/>
            <person name="Mudge J."/>
            <person name="Bharti A.K."/>
            <person name="Murray J.D."/>
            <person name="Naoumkina M.A."/>
            <person name="Rosen B."/>
            <person name="Silverstein K.A."/>
            <person name="Tang H."/>
            <person name="Rombauts S."/>
            <person name="Zhao P.X."/>
            <person name="Zhou P."/>
            <person name="Barbe V."/>
            <person name="Bardou P."/>
            <person name="Bechner M."/>
            <person name="Bellec A."/>
            <person name="Berger A."/>
            <person name="Berges H."/>
            <person name="Bidwell S."/>
            <person name="Bisseling T."/>
            <person name="Choisne N."/>
            <person name="Couloux A."/>
            <person name="Denny R."/>
            <person name="Deshpande S."/>
            <person name="Dai X."/>
            <person name="Doyle J.J."/>
            <person name="Dudez A.M."/>
            <person name="Farmer A.D."/>
            <person name="Fouteau S."/>
            <person name="Franken C."/>
            <person name="Gibelin C."/>
            <person name="Gish J."/>
            <person name="Goldstein S."/>
            <person name="Gonzalez A.J."/>
            <person name="Green P.J."/>
            <person name="Hallab A."/>
            <person name="Hartog M."/>
            <person name="Hua A."/>
            <person name="Humphray S.J."/>
            <person name="Jeong D.H."/>
            <person name="Jing Y."/>
            <person name="Jocker A."/>
            <person name="Kenton S.M."/>
            <person name="Kim D.J."/>
            <person name="Klee K."/>
            <person name="Lai H."/>
            <person name="Lang C."/>
            <person name="Lin S."/>
            <person name="Macmil S.L."/>
            <person name="Magdelenat G."/>
            <person name="Matthews L."/>
            <person name="McCorrison J."/>
            <person name="Monaghan E.L."/>
            <person name="Mun J.H."/>
            <person name="Najar F.Z."/>
            <person name="Nicholson C."/>
            <person name="Noirot C."/>
            <person name="O'Bleness M."/>
            <person name="Paule C.R."/>
            <person name="Poulain J."/>
            <person name="Prion F."/>
            <person name="Qin B."/>
            <person name="Qu C."/>
            <person name="Retzel E.F."/>
            <person name="Riddle C."/>
            <person name="Sallet E."/>
            <person name="Samain S."/>
            <person name="Samson N."/>
            <person name="Sanders I."/>
            <person name="Saurat O."/>
            <person name="Scarpelli C."/>
            <person name="Schiex T."/>
            <person name="Segurens B."/>
            <person name="Severin A.J."/>
            <person name="Sherrier D.J."/>
            <person name="Shi R."/>
            <person name="Sims S."/>
            <person name="Singer S.R."/>
            <person name="Sinharoy S."/>
            <person name="Sterck L."/>
            <person name="Viollet A."/>
            <person name="Wang B.B."/>
            <person name="Wang K."/>
            <person name="Wang M."/>
            <person name="Wang X."/>
            <person name="Warfsmann J."/>
            <person name="Weissenbach J."/>
            <person name="White D.D."/>
            <person name="White J.D."/>
            <person name="Wiley G.B."/>
            <person name="Wincker P."/>
            <person name="Xing Y."/>
            <person name="Yang L."/>
            <person name="Yao Z."/>
            <person name="Ying F."/>
            <person name="Zhai J."/>
            <person name="Zhou L."/>
            <person name="Zuber A."/>
            <person name="Denarie J."/>
            <person name="Dixon R.A."/>
            <person name="May G.D."/>
            <person name="Schwartz D.C."/>
            <person name="Rogers J."/>
            <person name="Quetier F."/>
            <person name="Town C.D."/>
            <person name="Roe B.A."/>
        </authorList>
    </citation>
    <scope>NUCLEOTIDE SEQUENCE [LARGE SCALE GENOMIC DNA]</scope>
    <source>
        <strain evidence="2">A17</strain>
        <strain evidence="4 5">cv. Jemalong A17</strain>
    </source>
</reference>
<feature type="transmembrane region" description="Helical" evidence="1">
    <location>
        <begin position="21"/>
        <end position="38"/>
    </location>
</feature>
<dbReference type="Proteomes" id="UP000265566">
    <property type="component" value="Chromosome 3"/>
</dbReference>
<keyword evidence="5" id="KW-1185">Reference proteome</keyword>
<dbReference type="EnsemblPlants" id="KEH34075">
    <property type="protein sequence ID" value="KEH34075"/>
    <property type="gene ID" value="MTR_3g058930"/>
</dbReference>
<dbReference type="PANTHER" id="PTHR35708">
    <property type="entry name" value="GB|AAD25831.1"/>
    <property type="match status" value="1"/>
</dbReference>
<evidence type="ECO:0000313" key="3">
    <source>
        <dbReference type="EMBL" id="RHN67398.1"/>
    </source>
</evidence>
<name>A0A072V7C6_MEDTR</name>
<dbReference type="AlphaFoldDB" id="A0A072V7C6"/>
<proteinExistence type="predicted"/>
<accession>A0A072V7C6</accession>
<evidence type="ECO:0000256" key="1">
    <source>
        <dbReference type="SAM" id="Phobius"/>
    </source>
</evidence>
<reference evidence="2 5" key="2">
    <citation type="journal article" date="2014" name="BMC Genomics">
        <title>An improved genome release (version Mt4.0) for the model legume Medicago truncatula.</title>
        <authorList>
            <person name="Tang H."/>
            <person name="Krishnakumar V."/>
            <person name="Bidwell S."/>
            <person name="Rosen B."/>
            <person name="Chan A."/>
            <person name="Zhou S."/>
            <person name="Gentzbittel L."/>
            <person name="Childs K.L."/>
            <person name="Yandell M."/>
            <person name="Gundlach H."/>
            <person name="Mayer K.F."/>
            <person name="Schwartz D.C."/>
            <person name="Town C.D."/>
        </authorList>
    </citation>
    <scope>GENOME REANNOTATION</scope>
    <source>
        <strain evidence="2">A17</strain>
        <strain evidence="4 5">cv. Jemalong A17</strain>
    </source>
</reference>
<dbReference type="KEGG" id="mtr:25489144"/>
<sequence length="310" mass="35889">MIMMKANKQRLCSKLNSNLSTFLTIMLILVFLSFFFSISKYFSFLLAIPIALVSTLFLVTLKKKKGSKNESVVQEKLLKEKLQSALDVSETEYNIQSENAENHKEQAEAQLEYSFPLDSESRNFLVMDRTFEFSVPEHMQQDDLRLDSSFPSDSERSNGSIVGETFEFDHNRYQNLSHDRLVSDTDDEDGEYDYDDHDEGFNRIIVDTNNNLNGKEGSLVSYSSLVYPISDDNDYEDYEVEDEDEEDNLIEIHLPSRNLSNLTEESMQKLEARPDFISESIFNQQSLMQLLAEMNDMNEDENLIEIDISR</sequence>
<evidence type="ECO:0000313" key="2">
    <source>
        <dbReference type="EMBL" id="KEH34075.1"/>
    </source>
</evidence>
<dbReference type="PANTHER" id="PTHR35708:SF5">
    <property type="entry name" value="PROTEIN, PUTATIVE-RELATED"/>
    <property type="match status" value="1"/>
</dbReference>
<dbReference type="Proteomes" id="UP000002051">
    <property type="component" value="Chromosome 3"/>
</dbReference>
<dbReference type="OrthoDB" id="784738at2759"/>
<evidence type="ECO:0000313" key="5">
    <source>
        <dbReference type="Proteomes" id="UP000002051"/>
    </source>
</evidence>
<reference evidence="6" key="4">
    <citation type="journal article" date="2018" name="Nat. Plants">
        <title>Whole-genome landscape of Medicago truncatula symbiotic genes.</title>
        <authorList>
            <person name="Pecrix Y."/>
            <person name="Staton S.E."/>
            <person name="Sallet E."/>
            <person name="Lelandais-Briere C."/>
            <person name="Moreau S."/>
            <person name="Carrere S."/>
            <person name="Blein T."/>
            <person name="Jardinaud M.F."/>
            <person name="Latrasse D."/>
            <person name="Zouine M."/>
            <person name="Zahm M."/>
            <person name="Kreplak J."/>
            <person name="Mayjonade B."/>
            <person name="Satge C."/>
            <person name="Perez M."/>
            <person name="Cauet S."/>
            <person name="Marande W."/>
            <person name="Chantry-Darmon C."/>
            <person name="Lopez-Roques C."/>
            <person name="Bouchez O."/>
            <person name="Berard A."/>
            <person name="Debelle F."/>
            <person name="Munos S."/>
            <person name="Bendahmane A."/>
            <person name="Berges H."/>
            <person name="Niebel A."/>
            <person name="Buitink J."/>
            <person name="Frugier F."/>
            <person name="Benhamed M."/>
            <person name="Crespi M."/>
            <person name="Gouzy J."/>
            <person name="Gamas P."/>
        </authorList>
    </citation>
    <scope>NUCLEOTIDE SEQUENCE [LARGE SCALE GENOMIC DNA]</scope>
    <source>
        <strain evidence="6">cv. Jemalong A17</strain>
    </source>
</reference>
<evidence type="ECO:0000313" key="4">
    <source>
        <dbReference type="EnsemblPlants" id="KEH34075"/>
    </source>
</evidence>
<dbReference type="EMBL" id="CM001219">
    <property type="protein sequence ID" value="KEH34075.1"/>
    <property type="molecule type" value="Genomic_DNA"/>
</dbReference>
<reference evidence="3" key="5">
    <citation type="journal article" date="2018" name="Nat. Plants">
        <title>Whole-genome landscape of Medicago truncatula symbiotic genes.</title>
        <authorList>
            <person name="Pecrix Y."/>
            <person name="Gamas P."/>
            <person name="Carrere S."/>
        </authorList>
    </citation>
    <scope>NUCLEOTIDE SEQUENCE</scope>
    <source>
        <tissue evidence="3">Leaves</tissue>
    </source>
</reference>
<dbReference type="Gramene" id="rna15585">
    <property type="protein sequence ID" value="RHN67398.1"/>
    <property type="gene ID" value="gene15585"/>
</dbReference>
<protein>
    <submittedName>
        <fullName evidence="2">Transmembrane protein, putative</fullName>
    </submittedName>
</protein>
<dbReference type="EMBL" id="PSQE01000003">
    <property type="protein sequence ID" value="RHN67398.1"/>
    <property type="molecule type" value="Genomic_DNA"/>
</dbReference>
<organism evidence="2 5">
    <name type="scientific">Medicago truncatula</name>
    <name type="common">Barrel medic</name>
    <name type="synonym">Medicago tribuloides</name>
    <dbReference type="NCBI Taxonomy" id="3880"/>
    <lineage>
        <taxon>Eukaryota</taxon>
        <taxon>Viridiplantae</taxon>
        <taxon>Streptophyta</taxon>
        <taxon>Embryophyta</taxon>
        <taxon>Tracheophyta</taxon>
        <taxon>Spermatophyta</taxon>
        <taxon>Magnoliopsida</taxon>
        <taxon>eudicotyledons</taxon>
        <taxon>Gunneridae</taxon>
        <taxon>Pentapetalae</taxon>
        <taxon>rosids</taxon>
        <taxon>fabids</taxon>
        <taxon>Fabales</taxon>
        <taxon>Fabaceae</taxon>
        <taxon>Papilionoideae</taxon>
        <taxon>50 kb inversion clade</taxon>
        <taxon>NPAAA clade</taxon>
        <taxon>Hologalegina</taxon>
        <taxon>IRL clade</taxon>
        <taxon>Trifolieae</taxon>
        <taxon>Medicago</taxon>
    </lineage>
</organism>
<reference evidence="4" key="3">
    <citation type="submission" date="2015-04" db="UniProtKB">
        <authorList>
            <consortium name="EnsemblPlants"/>
        </authorList>
    </citation>
    <scope>IDENTIFICATION</scope>
    <source>
        <strain evidence="4">cv. Jemalong A17</strain>
    </source>
</reference>
<keyword evidence="1" id="KW-1133">Transmembrane helix</keyword>
<evidence type="ECO:0000313" key="6">
    <source>
        <dbReference type="Proteomes" id="UP000265566"/>
    </source>
</evidence>
<feature type="transmembrane region" description="Helical" evidence="1">
    <location>
        <begin position="44"/>
        <end position="61"/>
    </location>
</feature>
<dbReference type="HOGENOM" id="CLU_078075_0_0_1"/>
<gene>
    <name evidence="4" type="primary">25489144</name>
    <name evidence="2" type="ordered locus">MTR_3g058930</name>
    <name evidence="3" type="ORF">MtrunA17_Chr3g0102321</name>
</gene>
<keyword evidence="1 2" id="KW-0812">Transmembrane</keyword>
<keyword evidence="1" id="KW-0472">Membrane</keyword>